<proteinExistence type="predicted"/>
<feature type="domain" description="Utp8 beta-propeller" evidence="2">
    <location>
        <begin position="53"/>
        <end position="438"/>
    </location>
</feature>
<dbReference type="OrthoDB" id="5330858at2759"/>
<gene>
    <name evidence="3" type="ORF">ACJ73_03205</name>
</gene>
<accession>A0A1J9RBT3</accession>
<reference evidence="3 4" key="1">
    <citation type="submission" date="2015-08" db="EMBL/GenBank/DDBJ databases">
        <title>Emmonsia species relationships and genome sequence.</title>
        <authorList>
            <person name="Cuomo C.A."/>
            <person name="Schwartz I.S."/>
            <person name="Kenyon C."/>
            <person name="De Hoog G.S."/>
            <person name="Govender N.P."/>
            <person name="Botha A."/>
            <person name="Moreno L."/>
            <person name="De Vries M."/>
            <person name="Munoz J.F."/>
            <person name="Stielow J.B."/>
        </authorList>
    </citation>
    <scope>NUCLEOTIDE SEQUENCE [LARGE SCALE GENOMIC DNA]</scope>
    <source>
        <strain evidence="3 4">EI222</strain>
    </source>
</reference>
<dbReference type="Proteomes" id="UP000242791">
    <property type="component" value="Unassembled WGS sequence"/>
</dbReference>
<feature type="region of interest" description="Disordered" evidence="1">
    <location>
        <begin position="695"/>
        <end position="727"/>
    </location>
</feature>
<dbReference type="Pfam" id="PF10395">
    <property type="entry name" value="Utp8_b_propeller"/>
    <property type="match status" value="1"/>
</dbReference>
<sequence>MTLPDSASVADLGISSPRQPQENAAIFLRNEVHVYYTPLRSRQKDVTFRNMELQAPFVLAQLPRPLGASAGKCQLGEVHGVEGSKKRKRYEVAAAIDGESVNIYNVQFPKLVTSYAVPPQSSFSCPPCSVRRKSTPKQNAVARRHTYCAMEQPENQVQCFLDQSTTGAHNALNVSNTSFRLKDSRSPVVFLGIIPTAPEVEKQQDPFDVLVVHKDGRVRRLSPGLKTQRWDILPTTDDKSASREIQTGFLMAFDDARKSLFKKRQDIVATVLGDEIGAESGASSVLILVSRPYHKEQLLPSDFALNVFSLSTQATDDGFSISHAKRLRHLMTITLPNLEEQQTPVEPKSLQWNFHPSTSVLSLSFTNGFIIYDISQFSPEISSYMVFPSENFSSIMRISQQSVICAGKSSIAIYNARYQSIQAYLSLKDISTVIATKSNADKAPVVFISYFSKLGIAIATRGSTLLGFDLSSSRDRYDGSLKQSGDGLLINAIGKGIQLSSDSVLKTGIKPANHMRPMGLCEPEEAARWAEIKKQLDALAEAKDTVNFDKLMKDAVCKPSVSGEDDKPKHLPSAAAFVDPEKISFLLGKIFSLRISDTDPNTSKLVVSFMPPKTFRWLINSHHLSLNNIRTALCQSMRPRMVPPIPSGSLVRSLTEPGISIKLLLQVLRNPINLDPTELAHALKVLLDFARSHRPRPEDELPKAITETAHPAKESSSQEITTENQIKSSPAHRGIDAIITDATTGLNLTLTKLHSHPIDKVTQAIRSALSNSDTLSIIHHLRHALATGGYTSRFIEQSEAPLASDPKIPTLSLSTMVNLLTACIDAIGPGGWISAATFAGTADSEASLIADMKSEISAALIGIEEATYLKGILREFVRYAETAAAGANSNRVSRSNSNKNKKEDQPDRAAPALPLGSRLKRKERHNGAEILIYDTDNIDGADGVLNRDTQMLPLSLKRVEGGGGPGQDVVSTSWSGEEVSRTKIRKTGEVVARTEREIGYLRAKAVGKYSFERIVV</sequence>
<dbReference type="InterPro" id="IPR018843">
    <property type="entry name" value="Utp8_b-prop"/>
</dbReference>
<feature type="compositionally biased region" description="Low complexity" evidence="1">
    <location>
        <begin position="888"/>
        <end position="898"/>
    </location>
</feature>
<evidence type="ECO:0000313" key="4">
    <source>
        <dbReference type="Proteomes" id="UP000242791"/>
    </source>
</evidence>
<evidence type="ECO:0000259" key="2">
    <source>
        <dbReference type="Pfam" id="PF10395"/>
    </source>
</evidence>
<organism evidence="3 4">
    <name type="scientific">Blastomyces percursus</name>
    <dbReference type="NCBI Taxonomy" id="1658174"/>
    <lineage>
        <taxon>Eukaryota</taxon>
        <taxon>Fungi</taxon>
        <taxon>Dikarya</taxon>
        <taxon>Ascomycota</taxon>
        <taxon>Pezizomycotina</taxon>
        <taxon>Eurotiomycetes</taxon>
        <taxon>Eurotiomycetidae</taxon>
        <taxon>Onygenales</taxon>
        <taxon>Ajellomycetaceae</taxon>
        <taxon>Blastomyces</taxon>
    </lineage>
</organism>
<evidence type="ECO:0000313" key="3">
    <source>
        <dbReference type="EMBL" id="OJD25428.1"/>
    </source>
</evidence>
<dbReference type="AlphaFoldDB" id="A0A1J9RBT3"/>
<feature type="region of interest" description="Disordered" evidence="1">
    <location>
        <begin position="887"/>
        <end position="918"/>
    </location>
</feature>
<name>A0A1J9RBT3_9EURO</name>
<comment type="caution">
    <text evidence="3">The sequence shown here is derived from an EMBL/GenBank/DDBJ whole genome shotgun (WGS) entry which is preliminary data.</text>
</comment>
<evidence type="ECO:0000256" key="1">
    <source>
        <dbReference type="SAM" id="MobiDB-lite"/>
    </source>
</evidence>
<keyword evidence="4" id="KW-1185">Reference proteome</keyword>
<protein>
    <recommendedName>
        <fullName evidence="2">Utp8 beta-propeller domain-containing protein</fullName>
    </recommendedName>
</protein>
<dbReference type="EMBL" id="LGTZ01000377">
    <property type="protein sequence ID" value="OJD25428.1"/>
    <property type="molecule type" value="Genomic_DNA"/>
</dbReference>
<dbReference type="STRING" id="1658174.A0A1J9RBT3"/>
<dbReference type="VEuPathDB" id="FungiDB:ACJ73_03205"/>
<feature type="compositionally biased region" description="Polar residues" evidence="1">
    <location>
        <begin position="714"/>
        <end position="727"/>
    </location>
</feature>